<dbReference type="PANTHER" id="PTHR34035:SF1">
    <property type="entry name" value="TESTIS-EXPRESSED PROTEIN 47"/>
    <property type="match status" value="1"/>
</dbReference>
<evidence type="ECO:0000313" key="3">
    <source>
        <dbReference type="EMBL" id="KAG7296195.1"/>
    </source>
</evidence>
<feature type="compositionally biased region" description="Acidic residues" evidence="2">
    <location>
        <begin position="298"/>
        <end position="315"/>
    </location>
</feature>
<dbReference type="Proteomes" id="UP000823941">
    <property type="component" value="Chromosome 29"/>
</dbReference>
<evidence type="ECO:0000256" key="1">
    <source>
        <dbReference type="SAM" id="Coils"/>
    </source>
</evidence>
<evidence type="ECO:0000256" key="2">
    <source>
        <dbReference type="SAM" id="MobiDB-lite"/>
    </source>
</evidence>
<protein>
    <submittedName>
        <fullName evidence="3">Uncharacterized protein</fullName>
    </submittedName>
</protein>
<dbReference type="Pfam" id="PF24787">
    <property type="entry name" value="TEX47"/>
    <property type="match status" value="1"/>
</dbReference>
<comment type="caution">
    <text evidence="3">The sequence shown here is derived from an EMBL/GenBank/DDBJ whole genome shotgun (WGS) entry which is preliminary data.</text>
</comment>
<dbReference type="PANTHER" id="PTHR34035">
    <property type="entry name" value="TESTIS-EXPRESSED PROTEIN 47"/>
    <property type="match status" value="1"/>
</dbReference>
<proteinExistence type="predicted"/>
<reference evidence="3 4" key="1">
    <citation type="submission" date="2021-06" db="EMBL/GenBank/DDBJ databases">
        <title>A haploid diamondback moth (Plutella xylostella L.) genome assembly resolves 31 chromosomes and identifies a diamide resistance mutation.</title>
        <authorList>
            <person name="Ward C.M."/>
            <person name="Perry K.D."/>
            <person name="Baker G."/>
            <person name="Powis K."/>
            <person name="Heckel D.G."/>
            <person name="Baxter S.W."/>
        </authorList>
    </citation>
    <scope>NUCLEOTIDE SEQUENCE [LARGE SCALE GENOMIC DNA]</scope>
    <source>
        <strain evidence="3 4">LV</strain>
        <tissue evidence="3">Single pupa</tissue>
    </source>
</reference>
<feature type="region of interest" description="Disordered" evidence="2">
    <location>
        <begin position="293"/>
        <end position="315"/>
    </location>
</feature>
<keyword evidence="4" id="KW-1185">Reference proteome</keyword>
<accession>A0ABQ7PTH6</accession>
<organism evidence="3 4">
    <name type="scientific">Plutella xylostella</name>
    <name type="common">Diamondback moth</name>
    <name type="synonym">Plutella maculipennis</name>
    <dbReference type="NCBI Taxonomy" id="51655"/>
    <lineage>
        <taxon>Eukaryota</taxon>
        <taxon>Metazoa</taxon>
        <taxon>Ecdysozoa</taxon>
        <taxon>Arthropoda</taxon>
        <taxon>Hexapoda</taxon>
        <taxon>Insecta</taxon>
        <taxon>Pterygota</taxon>
        <taxon>Neoptera</taxon>
        <taxon>Endopterygota</taxon>
        <taxon>Lepidoptera</taxon>
        <taxon>Glossata</taxon>
        <taxon>Ditrysia</taxon>
        <taxon>Yponomeutoidea</taxon>
        <taxon>Plutellidae</taxon>
        <taxon>Plutella</taxon>
    </lineage>
</organism>
<gene>
    <name evidence="3" type="ORF">JYU34_021297</name>
</gene>
<keyword evidence="1" id="KW-0175">Coiled coil</keyword>
<dbReference type="InterPro" id="IPR055308">
    <property type="entry name" value="TEX47-like"/>
</dbReference>
<feature type="coiled-coil region" evidence="1">
    <location>
        <begin position="93"/>
        <end position="128"/>
    </location>
</feature>
<dbReference type="EMBL" id="JAHIBW010000029">
    <property type="protein sequence ID" value="KAG7296195.1"/>
    <property type="molecule type" value="Genomic_DNA"/>
</dbReference>
<name>A0ABQ7PTH6_PLUXY</name>
<sequence>MANLKLPQLDERTVFDVVEENFKRLDMKTYVNRVIYCGEHTLPVPELIDIVERTVNDVNASYCDVNIHGILLVYASYFVHVLEGSEDTLHRQLRFLFKEEQKYKERLEATEEEELENEEEEEEEEEVVEGLAVLEEPAVRAPPAVFKRMKMLMVYHSVQKRYCWLWRAVAAAPPALVTGLERAAPADYHIAHLRVCLAKLQALTEMANASLWLPFDGVSATDPRMETLPEAGLLDFLLSSPYVLDLRDTYAMHRKVGDYSYYNELVWPLPTHFTPRHLYKLKVDDTFVEPLPVMPWEQAEEEDEREDRDSDSDES</sequence>
<evidence type="ECO:0000313" key="4">
    <source>
        <dbReference type="Proteomes" id="UP000823941"/>
    </source>
</evidence>